<keyword evidence="3" id="KW-1003">Cell membrane</keyword>
<feature type="transmembrane region" description="Helical" evidence="7">
    <location>
        <begin position="51"/>
        <end position="72"/>
    </location>
</feature>
<feature type="transmembrane region" description="Helical" evidence="7">
    <location>
        <begin position="240"/>
        <end position="265"/>
    </location>
</feature>
<comment type="caution">
    <text evidence="9">The sequence shown here is derived from an EMBL/GenBank/DDBJ whole genome shotgun (WGS) entry which is preliminary data.</text>
</comment>
<evidence type="ECO:0000256" key="4">
    <source>
        <dbReference type="ARBA" id="ARBA00022692"/>
    </source>
</evidence>
<feature type="transmembrane region" description="Helical" evidence="7">
    <location>
        <begin position="146"/>
        <end position="166"/>
    </location>
</feature>
<dbReference type="InterPro" id="IPR000515">
    <property type="entry name" value="MetI-like"/>
</dbReference>
<evidence type="ECO:0000313" key="9">
    <source>
        <dbReference type="EMBL" id="OOM06363.1"/>
    </source>
</evidence>
<keyword evidence="2 7" id="KW-0813">Transport</keyword>
<keyword evidence="6 7" id="KW-0472">Membrane</keyword>
<dbReference type="PROSITE" id="PS50928">
    <property type="entry name" value="ABC_TM1"/>
    <property type="match status" value="1"/>
</dbReference>
<feature type="transmembrane region" description="Helical" evidence="7">
    <location>
        <begin position="115"/>
        <end position="134"/>
    </location>
</feature>
<sequence length="333" mass="37316">MVELVISFATSKIKGVSNLISKSENISEIPINKEITTKKKISKSTLNEWKWGYIMIFPTFIGLMVLNIIPAVQTLLLSFEKAGAFGKSNWVGFDNYKKLIQDPAVIKATINTLKYTIITVPSIVILSLIVAVLLNQKIKGKTVYRTIYFLPMVAAPAAIAMVWRWLFNSEYGLINYLLSMVGIHGPEWLTNPNVALISIAIVGVWSAIGYNMVLLLAGLQEIPKDYYEAARIDGASSIRQFFTITIPLVSPTLFFVLITSVISAFQVFDIIFMMIDKTSTALEGTQSLVYLFYKYSFVLNDKGYGSAIVMLLLTIIMIITVIQVKCQKKWVNY</sequence>
<dbReference type="Proteomes" id="UP000191154">
    <property type="component" value="Unassembled WGS sequence"/>
</dbReference>
<evidence type="ECO:0000256" key="5">
    <source>
        <dbReference type="ARBA" id="ARBA00022989"/>
    </source>
</evidence>
<dbReference type="GO" id="GO:0005886">
    <property type="term" value="C:plasma membrane"/>
    <property type="evidence" value="ECO:0007669"/>
    <property type="project" value="UniProtKB-SubCell"/>
</dbReference>
<comment type="similarity">
    <text evidence="7">Belongs to the binding-protein-dependent transport system permease family.</text>
</comment>
<evidence type="ECO:0000256" key="1">
    <source>
        <dbReference type="ARBA" id="ARBA00004651"/>
    </source>
</evidence>
<reference evidence="9 10" key="1">
    <citation type="submission" date="2016-05" db="EMBL/GenBank/DDBJ databases">
        <title>Microbial solvent formation.</title>
        <authorList>
            <person name="Poehlein A."/>
            <person name="Montoya Solano J.D."/>
            <person name="Flitsch S."/>
            <person name="Krabben P."/>
            <person name="Duerre P."/>
            <person name="Daniel R."/>
        </authorList>
    </citation>
    <scope>NUCLEOTIDE SEQUENCE [LARGE SCALE GENOMIC DNA]</scope>
    <source>
        <strain evidence="9 10">L1-8</strain>
    </source>
</reference>
<dbReference type="Gene3D" id="1.10.3720.10">
    <property type="entry name" value="MetI-like"/>
    <property type="match status" value="1"/>
</dbReference>
<dbReference type="CDD" id="cd06261">
    <property type="entry name" value="TM_PBP2"/>
    <property type="match status" value="1"/>
</dbReference>
<comment type="subcellular location">
    <subcellularLocation>
        <location evidence="1 7">Cell membrane</location>
        <topology evidence="1 7">Multi-pass membrane protein</topology>
    </subcellularLocation>
</comment>
<accession>A0A1S8MQ94</accession>
<dbReference type="EMBL" id="LZYZ01000010">
    <property type="protein sequence ID" value="OOM06363.1"/>
    <property type="molecule type" value="Genomic_DNA"/>
</dbReference>
<keyword evidence="5 7" id="KW-1133">Transmembrane helix</keyword>
<dbReference type="Pfam" id="PF00528">
    <property type="entry name" value="BPD_transp_1"/>
    <property type="match status" value="1"/>
</dbReference>
<evidence type="ECO:0000313" key="10">
    <source>
        <dbReference type="Proteomes" id="UP000191154"/>
    </source>
</evidence>
<dbReference type="InterPro" id="IPR035906">
    <property type="entry name" value="MetI-like_sf"/>
</dbReference>
<dbReference type="GO" id="GO:0055085">
    <property type="term" value="P:transmembrane transport"/>
    <property type="evidence" value="ECO:0007669"/>
    <property type="project" value="InterPro"/>
</dbReference>
<dbReference type="SUPFAM" id="SSF161098">
    <property type="entry name" value="MetI-like"/>
    <property type="match status" value="1"/>
</dbReference>
<protein>
    <submittedName>
        <fullName evidence="9">sn-glycerol-3-phosphate transport system permease protein UgpA</fullName>
    </submittedName>
</protein>
<evidence type="ECO:0000256" key="2">
    <source>
        <dbReference type="ARBA" id="ARBA00022448"/>
    </source>
</evidence>
<dbReference type="AlphaFoldDB" id="A0A1S8MQ94"/>
<dbReference type="PANTHER" id="PTHR30193:SF37">
    <property type="entry name" value="INNER MEMBRANE ABC TRANSPORTER PERMEASE PROTEIN YCJO"/>
    <property type="match status" value="1"/>
</dbReference>
<evidence type="ECO:0000256" key="7">
    <source>
        <dbReference type="RuleBase" id="RU363032"/>
    </source>
</evidence>
<feature type="transmembrane region" description="Helical" evidence="7">
    <location>
        <begin position="194"/>
        <end position="219"/>
    </location>
</feature>
<feature type="transmembrane region" description="Helical" evidence="7">
    <location>
        <begin position="304"/>
        <end position="324"/>
    </location>
</feature>
<evidence type="ECO:0000259" key="8">
    <source>
        <dbReference type="PROSITE" id="PS50928"/>
    </source>
</evidence>
<dbReference type="InterPro" id="IPR051393">
    <property type="entry name" value="ABC_transporter_permease"/>
</dbReference>
<evidence type="ECO:0000256" key="3">
    <source>
        <dbReference type="ARBA" id="ARBA00022475"/>
    </source>
</evidence>
<organism evidence="9 10">
    <name type="scientific">Clostridium saccharobutylicum</name>
    <dbReference type="NCBI Taxonomy" id="169679"/>
    <lineage>
        <taxon>Bacteria</taxon>
        <taxon>Bacillati</taxon>
        <taxon>Bacillota</taxon>
        <taxon>Clostridia</taxon>
        <taxon>Eubacteriales</taxon>
        <taxon>Clostridiaceae</taxon>
        <taxon>Clostridium</taxon>
    </lineage>
</organism>
<dbReference type="PANTHER" id="PTHR30193">
    <property type="entry name" value="ABC TRANSPORTER PERMEASE PROTEIN"/>
    <property type="match status" value="1"/>
</dbReference>
<keyword evidence="4 7" id="KW-0812">Transmembrane</keyword>
<proteinExistence type="inferred from homology"/>
<evidence type="ECO:0000256" key="6">
    <source>
        <dbReference type="ARBA" id="ARBA00023136"/>
    </source>
</evidence>
<name>A0A1S8MQ94_CLOSA</name>
<gene>
    <name evidence="9" type="primary">ugpA</name>
    <name evidence="9" type="ORF">CLOSAC_42820</name>
</gene>
<feature type="domain" description="ABC transmembrane type-1" evidence="8">
    <location>
        <begin position="109"/>
        <end position="323"/>
    </location>
</feature>